<evidence type="ECO:0000313" key="2">
    <source>
        <dbReference type="EMBL" id="CAF1123171.1"/>
    </source>
</evidence>
<dbReference type="OrthoDB" id="9802488at2759"/>
<gene>
    <name evidence="2" type="ORF">OXX778_LOCUS22133</name>
</gene>
<organism evidence="2 3">
    <name type="scientific">Brachionus calyciflorus</name>
    <dbReference type="NCBI Taxonomy" id="104777"/>
    <lineage>
        <taxon>Eukaryota</taxon>
        <taxon>Metazoa</taxon>
        <taxon>Spiralia</taxon>
        <taxon>Gnathifera</taxon>
        <taxon>Rotifera</taxon>
        <taxon>Eurotatoria</taxon>
        <taxon>Monogononta</taxon>
        <taxon>Pseudotrocha</taxon>
        <taxon>Ploima</taxon>
        <taxon>Brachionidae</taxon>
        <taxon>Brachionus</taxon>
    </lineage>
</organism>
<comment type="caution">
    <text evidence="2">The sequence shown here is derived from an EMBL/GenBank/DDBJ whole genome shotgun (WGS) entry which is preliminary data.</text>
</comment>
<dbReference type="PROSITE" id="PS50878">
    <property type="entry name" value="RT_POL"/>
    <property type="match status" value="1"/>
</dbReference>
<evidence type="ECO:0000259" key="1">
    <source>
        <dbReference type="PROSITE" id="PS50878"/>
    </source>
</evidence>
<name>A0A814QST6_9BILA</name>
<protein>
    <recommendedName>
        <fullName evidence="1">Reverse transcriptase domain-containing protein</fullName>
    </recommendedName>
</protein>
<dbReference type="Pfam" id="PF00078">
    <property type="entry name" value="RVT_1"/>
    <property type="match status" value="1"/>
</dbReference>
<sequence>MLCVTSLVTPIPKKGPLNGPSDYRPISVSSTLSIIFEMILLLKMECFKEIHPNQFGYKKNSSCKQAHFIVNETINYYRQNGSKIHLISLDATKAFDKLWRDGLFYKLIGKIPKE</sequence>
<evidence type="ECO:0000313" key="3">
    <source>
        <dbReference type="Proteomes" id="UP000663879"/>
    </source>
</evidence>
<feature type="non-terminal residue" evidence="2">
    <location>
        <position position="114"/>
    </location>
</feature>
<accession>A0A814QST6</accession>
<feature type="domain" description="Reverse transcriptase" evidence="1">
    <location>
        <begin position="1"/>
        <end position="114"/>
    </location>
</feature>
<dbReference type="EMBL" id="CAJNOC010008981">
    <property type="protein sequence ID" value="CAF1123171.1"/>
    <property type="molecule type" value="Genomic_DNA"/>
</dbReference>
<reference evidence="2" key="1">
    <citation type="submission" date="2021-02" db="EMBL/GenBank/DDBJ databases">
        <authorList>
            <person name="Nowell W R."/>
        </authorList>
    </citation>
    <scope>NUCLEOTIDE SEQUENCE</scope>
    <source>
        <strain evidence="2">Ploen Becks lab</strain>
    </source>
</reference>
<proteinExistence type="predicted"/>
<dbReference type="Proteomes" id="UP000663879">
    <property type="component" value="Unassembled WGS sequence"/>
</dbReference>
<dbReference type="InterPro" id="IPR000477">
    <property type="entry name" value="RT_dom"/>
</dbReference>
<keyword evidence="3" id="KW-1185">Reference proteome</keyword>
<dbReference type="PANTHER" id="PTHR19446">
    <property type="entry name" value="REVERSE TRANSCRIPTASES"/>
    <property type="match status" value="1"/>
</dbReference>
<dbReference type="AlphaFoldDB" id="A0A814QST6"/>